<keyword evidence="2" id="KW-1185">Reference proteome</keyword>
<sequence length="128" mass="15036">MKILQTVVVKQVLTENSKKTLLDSILQSKNQLHKECEQLQFELKKMEKTKKYNPAKLQPHFLKEINNRQEKIKLLDFQIEQIHMLPLGSELKEKEVQSIIEVNKGDDWAEITSLRTIVIKEGIVEDIR</sequence>
<dbReference type="InterPro" id="IPR021297">
    <property type="entry name" value="YlqD"/>
</dbReference>
<dbReference type="Pfam" id="PF11068">
    <property type="entry name" value="YlqD"/>
    <property type="match status" value="1"/>
</dbReference>
<organism evidence="1 2">
    <name type="scientific">Fredinandcohnia quinoae</name>
    <dbReference type="NCBI Taxonomy" id="2918902"/>
    <lineage>
        <taxon>Bacteria</taxon>
        <taxon>Bacillati</taxon>
        <taxon>Bacillota</taxon>
        <taxon>Bacilli</taxon>
        <taxon>Bacillales</taxon>
        <taxon>Bacillaceae</taxon>
        <taxon>Fredinandcohnia</taxon>
    </lineage>
</organism>
<reference evidence="1" key="1">
    <citation type="submission" date="2022-02" db="EMBL/GenBank/DDBJ databases">
        <title>Fredinandcohnia quinoae sp. nov. isolated from Chenopodium quinoa seeds.</title>
        <authorList>
            <person name="Saati-Santamaria Z."/>
            <person name="Flores-Felix J.D."/>
            <person name="Igual J.M."/>
            <person name="Velazquez E."/>
            <person name="Garcia-Fraile P."/>
            <person name="Martinez-Molina E."/>
        </authorList>
    </citation>
    <scope>NUCLEOTIDE SEQUENCE</scope>
    <source>
        <strain evidence="1">SECRCQ15</strain>
    </source>
</reference>
<dbReference type="AlphaFoldDB" id="A0AAW5DT12"/>
<accession>A0AAW5DT12</accession>
<gene>
    <name evidence="1" type="ORF">MJG50_00595</name>
</gene>
<dbReference type="Proteomes" id="UP001431131">
    <property type="component" value="Unassembled WGS sequence"/>
</dbReference>
<evidence type="ECO:0000313" key="2">
    <source>
        <dbReference type="Proteomes" id="UP001431131"/>
    </source>
</evidence>
<dbReference type="Gene3D" id="6.10.140.1110">
    <property type="match status" value="1"/>
</dbReference>
<comment type="caution">
    <text evidence="1">The sequence shown here is derived from an EMBL/GenBank/DDBJ whole genome shotgun (WGS) entry which is preliminary data.</text>
</comment>
<name>A0AAW5DT12_9BACI</name>
<evidence type="ECO:0000313" key="1">
    <source>
        <dbReference type="EMBL" id="MCH1623807.1"/>
    </source>
</evidence>
<protein>
    <submittedName>
        <fullName evidence="1">YlqD family protein</fullName>
    </submittedName>
</protein>
<proteinExistence type="predicted"/>
<dbReference type="EMBL" id="JAKTTI010000001">
    <property type="protein sequence ID" value="MCH1623807.1"/>
    <property type="molecule type" value="Genomic_DNA"/>
</dbReference>
<dbReference type="RefSeq" id="WP_240251825.1">
    <property type="nucleotide sequence ID" value="NZ_JAKTTI010000001.1"/>
</dbReference>